<dbReference type="PATRIC" id="fig|157733.3.peg.2057"/>
<keyword evidence="2 9" id="KW-0813">Transport</keyword>
<dbReference type="NCBIfam" id="TIGR00220">
    <property type="entry name" value="mscL"/>
    <property type="match status" value="1"/>
</dbReference>
<comment type="caution">
    <text evidence="10">The sequence shown here is derived from an EMBL/GenBank/DDBJ whole genome shotgun (WGS) entry which is preliminary data.</text>
</comment>
<evidence type="ECO:0000256" key="9">
    <source>
        <dbReference type="HAMAP-Rule" id="MF_00115"/>
    </source>
</evidence>
<accession>A0A0J6CW68</accession>
<dbReference type="SUPFAM" id="SSF81330">
    <property type="entry name" value="Gated mechanosensitive channel"/>
    <property type="match status" value="1"/>
</dbReference>
<keyword evidence="7 9" id="KW-0472">Membrane</keyword>
<dbReference type="OrthoDB" id="9810350at2"/>
<dbReference type="EMBL" id="LELK01000006">
    <property type="protein sequence ID" value="KMM36329.1"/>
    <property type="molecule type" value="Genomic_DNA"/>
</dbReference>
<gene>
    <name evidence="9" type="primary">mscL</name>
    <name evidence="10" type="ORF">AB986_17965</name>
</gene>
<evidence type="ECO:0000256" key="1">
    <source>
        <dbReference type="ARBA" id="ARBA00004141"/>
    </source>
</evidence>
<dbReference type="Gene3D" id="1.10.1200.120">
    <property type="entry name" value="Large-conductance mechanosensitive channel, MscL, domain 1"/>
    <property type="match status" value="1"/>
</dbReference>
<evidence type="ECO:0000256" key="6">
    <source>
        <dbReference type="ARBA" id="ARBA00023065"/>
    </source>
</evidence>
<name>A0A0J6CW68_9BACL</name>
<sequence>MGILNEFRHFAIRGNAADMGIGIVLGAAFSNFINSLVSDIILPPVGLVLARINFSDMFISLNGHYYPSLSDAQEAGAATINYGVFLTTSIRFIIVFFAVFLVVRQLNRWRKPGQDPINAMTRKECPYCCTPIPSRAVICPNCATSLQKEEEKSKLALYFNKPSSSRDSIRR</sequence>
<comment type="subcellular location">
    <subcellularLocation>
        <location evidence="9">Cell membrane</location>
        <topology evidence="9">Multi-pass membrane protein</topology>
    </subcellularLocation>
    <subcellularLocation>
        <location evidence="1">Membrane</location>
        <topology evidence="1">Multi-pass membrane protein</topology>
    </subcellularLocation>
</comment>
<dbReference type="GO" id="GO:0005886">
    <property type="term" value="C:plasma membrane"/>
    <property type="evidence" value="ECO:0007669"/>
    <property type="project" value="UniProtKB-SubCell"/>
</dbReference>
<evidence type="ECO:0000313" key="10">
    <source>
        <dbReference type="EMBL" id="KMM36329.1"/>
    </source>
</evidence>
<evidence type="ECO:0000256" key="5">
    <source>
        <dbReference type="ARBA" id="ARBA00022989"/>
    </source>
</evidence>
<evidence type="ECO:0000256" key="7">
    <source>
        <dbReference type="ARBA" id="ARBA00023136"/>
    </source>
</evidence>
<dbReference type="STRING" id="157733.AB986_17965"/>
<dbReference type="InterPro" id="IPR001185">
    <property type="entry name" value="MS_channel"/>
</dbReference>
<reference evidence="10" key="1">
    <citation type="submission" date="2015-06" db="EMBL/GenBank/DDBJ databases">
        <authorList>
            <person name="Liu B."/>
            <person name="Wang J."/>
            <person name="Zhu Y."/>
            <person name="Liu G."/>
            <person name="Chen Q."/>
            <person name="Zheng C."/>
            <person name="Che J."/>
            <person name="Ge C."/>
            <person name="Shi H."/>
            <person name="Pan Z."/>
            <person name="Liu X."/>
        </authorList>
    </citation>
    <scope>NUCLEOTIDE SEQUENCE [LARGE SCALE GENOMIC DNA]</scope>
    <source>
        <strain evidence="10">DSM 16346</strain>
    </source>
</reference>
<keyword evidence="6 9" id="KW-0406">Ion transport</keyword>
<dbReference type="InterPro" id="IPR037673">
    <property type="entry name" value="MSC/AndL"/>
</dbReference>
<feature type="transmembrane region" description="Helical" evidence="9">
    <location>
        <begin position="21"/>
        <end position="42"/>
    </location>
</feature>
<evidence type="ECO:0000256" key="2">
    <source>
        <dbReference type="ARBA" id="ARBA00022448"/>
    </source>
</evidence>
<keyword evidence="11" id="KW-1185">Reference proteome</keyword>
<evidence type="ECO:0000313" key="11">
    <source>
        <dbReference type="Proteomes" id="UP000035996"/>
    </source>
</evidence>
<keyword evidence="5 9" id="KW-1133">Transmembrane helix</keyword>
<dbReference type="PANTHER" id="PTHR30266">
    <property type="entry name" value="MECHANOSENSITIVE CHANNEL MSCL"/>
    <property type="match status" value="1"/>
</dbReference>
<comment type="similarity">
    <text evidence="9">Belongs to the MscL family.</text>
</comment>
<dbReference type="Proteomes" id="UP000035996">
    <property type="component" value="Unassembled WGS sequence"/>
</dbReference>
<dbReference type="PANTHER" id="PTHR30266:SF2">
    <property type="entry name" value="LARGE-CONDUCTANCE MECHANOSENSITIVE CHANNEL"/>
    <property type="match status" value="1"/>
</dbReference>
<dbReference type="InterPro" id="IPR036019">
    <property type="entry name" value="MscL_channel"/>
</dbReference>
<comment type="subunit">
    <text evidence="9">Homopentamer.</text>
</comment>
<evidence type="ECO:0000256" key="3">
    <source>
        <dbReference type="ARBA" id="ARBA00022475"/>
    </source>
</evidence>
<dbReference type="RefSeq" id="WP_048313011.1">
    <property type="nucleotide sequence ID" value="NZ_LELK01000006.1"/>
</dbReference>
<dbReference type="PRINTS" id="PR01264">
    <property type="entry name" value="MECHCHANNEL"/>
</dbReference>
<keyword evidence="4 9" id="KW-0812">Transmembrane</keyword>
<organism evidence="10 11">
    <name type="scientific">Guptibacillus hwajinpoensis</name>
    <dbReference type="NCBI Taxonomy" id="208199"/>
    <lineage>
        <taxon>Bacteria</taxon>
        <taxon>Bacillati</taxon>
        <taxon>Bacillota</taxon>
        <taxon>Bacilli</taxon>
        <taxon>Bacillales</taxon>
        <taxon>Guptibacillaceae</taxon>
        <taxon>Guptibacillus</taxon>
    </lineage>
</organism>
<evidence type="ECO:0000256" key="4">
    <source>
        <dbReference type="ARBA" id="ARBA00022692"/>
    </source>
</evidence>
<dbReference type="GO" id="GO:0008381">
    <property type="term" value="F:mechanosensitive monoatomic ion channel activity"/>
    <property type="evidence" value="ECO:0007669"/>
    <property type="project" value="UniProtKB-UniRule"/>
</dbReference>
<dbReference type="Pfam" id="PF01741">
    <property type="entry name" value="MscL"/>
    <property type="match status" value="1"/>
</dbReference>
<keyword evidence="3 9" id="KW-1003">Cell membrane</keyword>
<dbReference type="HAMAP" id="MF_00115">
    <property type="entry name" value="MscL"/>
    <property type="match status" value="1"/>
</dbReference>
<dbReference type="AlphaFoldDB" id="A0A0J6CW68"/>
<comment type="function">
    <text evidence="9">Channel that opens in response to stretch forces in the membrane lipid bilayer. May participate in the regulation of osmotic pressure changes within the cell.</text>
</comment>
<feature type="transmembrane region" description="Helical" evidence="9">
    <location>
        <begin position="80"/>
        <end position="103"/>
    </location>
</feature>
<protein>
    <recommendedName>
        <fullName evidence="9">Large-conductance mechanosensitive channel</fullName>
    </recommendedName>
</protein>
<keyword evidence="8 9" id="KW-0407">Ion channel</keyword>
<evidence type="ECO:0000256" key="8">
    <source>
        <dbReference type="ARBA" id="ARBA00023303"/>
    </source>
</evidence>
<proteinExistence type="inferred from homology"/>